<name>A0AAD3HAB8_9STRA</name>
<dbReference type="AlphaFoldDB" id="A0AAD3HAB8"/>
<evidence type="ECO:0008006" key="3">
    <source>
        <dbReference type="Google" id="ProtNLM"/>
    </source>
</evidence>
<evidence type="ECO:0000313" key="2">
    <source>
        <dbReference type="Proteomes" id="UP001054902"/>
    </source>
</evidence>
<organism evidence="1 2">
    <name type="scientific">Chaetoceros tenuissimus</name>
    <dbReference type="NCBI Taxonomy" id="426638"/>
    <lineage>
        <taxon>Eukaryota</taxon>
        <taxon>Sar</taxon>
        <taxon>Stramenopiles</taxon>
        <taxon>Ochrophyta</taxon>
        <taxon>Bacillariophyta</taxon>
        <taxon>Coscinodiscophyceae</taxon>
        <taxon>Chaetocerotophycidae</taxon>
        <taxon>Chaetocerotales</taxon>
        <taxon>Chaetocerotaceae</taxon>
        <taxon>Chaetoceros</taxon>
    </lineage>
</organism>
<sequence>MSKRKQEFLIQEGDKTEICTVTAPTNPQRQEDEAKQQESILEVQRQLLEHQPGINPAADMVSKSYNLESTRLFHKQSAAYNDRSKAKIKYLESQFTNQERRIHPHHLASYMSKGIREEKHGFSLALRRMGWEEDLNWFENGDLCRISVDLPGFRKRQWFKVLDQYVHHYLQRLEQNRHSFASLCFHNEIMAVKEEIERHKVGSKSRNELLDRRNTQYRFSPLMLAVIGARDFQSLDMIKLMLSLGARADCRDVLGKTLLHYAVQKRELPLALAMINVLIPAAKCAKYMGTQVMLKDATSEHNEQIGTLAGYDADTQKCYFHMVHKEKTKPKGKNKKPKTKITTETILVDPSTLYPHCDDRTSKKSCFDKRFDLVNIQDRLGKLCIDVEHPELNEDGSNILSIFEYLMTHYNIHIDVACSLGNALRTFLEHRIQQGRDINGEYEAYCKFKTEEAKTTCAYCGKHNTEFMCSRCDPDTLWNSYCGAKCQRKHYREHTRRCICKEVTNEDEPGTVVKIPSVPCPFETWIDEYFWVKLSPEGPHLIVSDKLESMDFCMENMKGKEGVWTGIYEKAAEHGHIMMKAVIRQKNIPEFHLFVKTARYLVITLLRHALFLEKIVHCTDTNFGTGFHDWHFFDTIFPRNVTGSGTTAPVALSEVCGGDSFTSGRQIVYKTGTVCNMKVWLTGANPWTLYSVYYLPIGADPCTEKVWIGEFYTNGSGRAKKKNVRACPSTSGLIKEGGDPTPLCLNGLPAYNSDPCALIPSLEAGTFLYYSRGPVKDWAGDWNTADKKMTKLV</sequence>
<comment type="caution">
    <text evidence="1">The sequence shown here is derived from an EMBL/GenBank/DDBJ whole genome shotgun (WGS) entry which is preliminary data.</text>
</comment>
<dbReference type="Proteomes" id="UP001054902">
    <property type="component" value="Unassembled WGS sequence"/>
</dbReference>
<protein>
    <recommendedName>
        <fullName evidence="3">MYND-type domain-containing protein</fullName>
    </recommendedName>
</protein>
<evidence type="ECO:0000313" key="1">
    <source>
        <dbReference type="EMBL" id="GFH56477.1"/>
    </source>
</evidence>
<dbReference type="Gene3D" id="6.10.140.2220">
    <property type="match status" value="1"/>
</dbReference>
<keyword evidence="2" id="KW-1185">Reference proteome</keyword>
<dbReference type="Gene3D" id="1.25.40.20">
    <property type="entry name" value="Ankyrin repeat-containing domain"/>
    <property type="match status" value="1"/>
</dbReference>
<dbReference type="InterPro" id="IPR036770">
    <property type="entry name" value="Ankyrin_rpt-contain_sf"/>
</dbReference>
<dbReference type="SUPFAM" id="SSF48403">
    <property type="entry name" value="Ankyrin repeat"/>
    <property type="match status" value="1"/>
</dbReference>
<proteinExistence type="predicted"/>
<gene>
    <name evidence="1" type="ORF">CTEN210_12953</name>
</gene>
<accession>A0AAD3HAB8</accession>
<reference evidence="1 2" key="1">
    <citation type="journal article" date="2021" name="Sci. Rep.">
        <title>The genome of the diatom Chaetoceros tenuissimus carries an ancient integrated fragment of an extant virus.</title>
        <authorList>
            <person name="Hongo Y."/>
            <person name="Kimura K."/>
            <person name="Takaki Y."/>
            <person name="Yoshida Y."/>
            <person name="Baba S."/>
            <person name="Kobayashi G."/>
            <person name="Nagasaki K."/>
            <person name="Hano T."/>
            <person name="Tomaru Y."/>
        </authorList>
    </citation>
    <scope>NUCLEOTIDE SEQUENCE [LARGE SCALE GENOMIC DNA]</scope>
    <source>
        <strain evidence="1 2">NIES-3715</strain>
    </source>
</reference>
<dbReference type="EMBL" id="BLLK01000052">
    <property type="protein sequence ID" value="GFH56477.1"/>
    <property type="molecule type" value="Genomic_DNA"/>
</dbReference>